<keyword evidence="4" id="KW-1133">Transmembrane helix</keyword>
<keyword evidence="4" id="KW-0812">Transmembrane</keyword>
<feature type="repeat" description="ANK" evidence="3">
    <location>
        <begin position="125"/>
        <end position="147"/>
    </location>
</feature>
<protein>
    <submittedName>
        <fullName evidence="5">Ankyrin repeat-containing protein ITN1-like</fullName>
    </submittedName>
</protein>
<sequence length="277" mass="30991">MDDNSDDGSIAEEVEKIYDALTKGDAATLRQLCEHDPFAIGAVLLMKASSLNVGPSEAIFLYEAIVRGHTTLFVEEVLKLDPLLPQVRDSRQSCLLHVAAAEGRVDICQSLLLVAPNTGWWRDCDDMNPLHIAAIKGHVDIVQLLFQMYPFLVHNLEEGVVDAMDDDGQTIMDLAVRSNQSESIQFLVESKRRTCKTRRILRLSDWLAKVVVCFIANMMLTNTILFVSAFAVFWSSRRAVTTMLLSRTTSAAMWWTMMIIIAARNLGLLPPCPLFTF</sequence>
<evidence type="ECO:0000313" key="6">
    <source>
        <dbReference type="Proteomes" id="UP001567538"/>
    </source>
</evidence>
<name>A0ABD1HBD2_SALDI</name>
<keyword evidence="6" id="KW-1185">Reference proteome</keyword>
<dbReference type="SMART" id="SM00248">
    <property type="entry name" value="ANK"/>
    <property type="match status" value="2"/>
</dbReference>
<dbReference type="EMBL" id="JBEAFC010000006">
    <property type="protein sequence ID" value="KAL1553469.1"/>
    <property type="molecule type" value="Genomic_DNA"/>
</dbReference>
<comment type="caution">
    <text evidence="5">The sequence shown here is derived from an EMBL/GenBank/DDBJ whole genome shotgun (WGS) entry which is preliminary data.</text>
</comment>
<dbReference type="PANTHER" id="PTHR24126:SF14">
    <property type="entry name" value="ANK_REP_REGION DOMAIN-CONTAINING PROTEIN"/>
    <property type="match status" value="1"/>
</dbReference>
<dbReference type="PANTHER" id="PTHR24126">
    <property type="entry name" value="ANKYRIN REPEAT, PH AND SEC7 DOMAIN CONTAINING PROTEIN SECG-RELATED"/>
    <property type="match status" value="1"/>
</dbReference>
<dbReference type="InterPro" id="IPR002110">
    <property type="entry name" value="Ankyrin_rpt"/>
</dbReference>
<dbReference type="Proteomes" id="UP001567538">
    <property type="component" value="Unassembled WGS sequence"/>
</dbReference>
<dbReference type="InterPro" id="IPR036770">
    <property type="entry name" value="Ankyrin_rpt-contain_sf"/>
</dbReference>
<feature type="transmembrane region" description="Helical" evidence="4">
    <location>
        <begin position="254"/>
        <end position="275"/>
    </location>
</feature>
<dbReference type="PROSITE" id="PS50297">
    <property type="entry name" value="ANK_REP_REGION"/>
    <property type="match status" value="1"/>
</dbReference>
<dbReference type="PROSITE" id="PS50088">
    <property type="entry name" value="ANK_REPEAT"/>
    <property type="match status" value="1"/>
</dbReference>
<organism evidence="5 6">
    <name type="scientific">Salvia divinorum</name>
    <name type="common">Maria pastora</name>
    <name type="synonym">Diviner's sage</name>
    <dbReference type="NCBI Taxonomy" id="28513"/>
    <lineage>
        <taxon>Eukaryota</taxon>
        <taxon>Viridiplantae</taxon>
        <taxon>Streptophyta</taxon>
        <taxon>Embryophyta</taxon>
        <taxon>Tracheophyta</taxon>
        <taxon>Spermatophyta</taxon>
        <taxon>Magnoliopsida</taxon>
        <taxon>eudicotyledons</taxon>
        <taxon>Gunneridae</taxon>
        <taxon>Pentapetalae</taxon>
        <taxon>asterids</taxon>
        <taxon>lamiids</taxon>
        <taxon>Lamiales</taxon>
        <taxon>Lamiaceae</taxon>
        <taxon>Nepetoideae</taxon>
        <taxon>Mentheae</taxon>
        <taxon>Salviinae</taxon>
        <taxon>Salvia</taxon>
        <taxon>Salvia subgen. Calosphace</taxon>
    </lineage>
</organism>
<dbReference type="AlphaFoldDB" id="A0ABD1HBD2"/>
<keyword evidence="2 3" id="KW-0040">ANK repeat</keyword>
<keyword evidence="1" id="KW-0677">Repeat</keyword>
<evidence type="ECO:0000313" key="5">
    <source>
        <dbReference type="EMBL" id="KAL1553469.1"/>
    </source>
</evidence>
<gene>
    <name evidence="5" type="ORF">AAHA92_14141</name>
</gene>
<accession>A0ABD1HBD2</accession>
<evidence type="ECO:0000256" key="1">
    <source>
        <dbReference type="ARBA" id="ARBA00022737"/>
    </source>
</evidence>
<reference evidence="5 6" key="1">
    <citation type="submission" date="2024-06" db="EMBL/GenBank/DDBJ databases">
        <title>A chromosome level genome sequence of Diviner's sage (Salvia divinorum).</title>
        <authorList>
            <person name="Ford S.A."/>
            <person name="Ro D.-K."/>
            <person name="Ness R.W."/>
            <person name="Phillips M.A."/>
        </authorList>
    </citation>
    <scope>NUCLEOTIDE SEQUENCE [LARGE SCALE GENOMIC DNA]</scope>
    <source>
        <strain evidence="5">SAF-2024a</strain>
        <tissue evidence="5">Leaf</tissue>
    </source>
</reference>
<evidence type="ECO:0000256" key="4">
    <source>
        <dbReference type="SAM" id="Phobius"/>
    </source>
</evidence>
<proteinExistence type="predicted"/>
<keyword evidence="4" id="KW-0472">Membrane</keyword>
<evidence type="ECO:0000256" key="2">
    <source>
        <dbReference type="ARBA" id="ARBA00023043"/>
    </source>
</evidence>
<dbReference type="Gene3D" id="1.25.40.20">
    <property type="entry name" value="Ankyrin repeat-containing domain"/>
    <property type="match status" value="1"/>
</dbReference>
<feature type="transmembrane region" description="Helical" evidence="4">
    <location>
        <begin position="206"/>
        <end position="234"/>
    </location>
</feature>
<evidence type="ECO:0000256" key="3">
    <source>
        <dbReference type="PROSITE-ProRule" id="PRU00023"/>
    </source>
</evidence>
<dbReference type="SUPFAM" id="SSF48403">
    <property type="entry name" value="Ankyrin repeat"/>
    <property type="match status" value="1"/>
</dbReference>
<dbReference type="Pfam" id="PF12796">
    <property type="entry name" value="Ank_2"/>
    <property type="match status" value="1"/>
</dbReference>